<dbReference type="Pfam" id="PF16192">
    <property type="entry name" value="PMT_4TMC"/>
    <property type="match status" value="1"/>
</dbReference>
<reference evidence="13 14" key="1">
    <citation type="journal article" date="2016" name="Nat. Commun.">
        <title>Thousands of microbial genomes shed light on interconnected biogeochemical processes in an aquifer system.</title>
        <authorList>
            <person name="Anantharaman K."/>
            <person name="Brown C.T."/>
            <person name="Hug L.A."/>
            <person name="Sharon I."/>
            <person name="Castelle C.J."/>
            <person name="Probst A.J."/>
            <person name="Thomas B.C."/>
            <person name="Singh A."/>
            <person name="Wilkins M.J."/>
            <person name="Karaoz U."/>
            <person name="Brodie E.L."/>
            <person name="Williams K.H."/>
            <person name="Hubbard S.S."/>
            <person name="Banfield J.F."/>
        </authorList>
    </citation>
    <scope>NUCLEOTIDE SEQUENCE [LARGE SCALE GENOMIC DNA]</scope>
</reference>
<comment type="function">
    <text evidence="10">Protein O-mannosyltransferase that catalyzes the transfer of a single mannose residue from a polyprenol phospho-mannosyl lipidic donor to the hydroxyl group of selected serine and threonine residues in acceptor proteins.</text>
</comment>
<feature type="transmembrane region" description="Helical" evidence="10">
    <location>
        <begin position="88"/>
        <end position="109"/>
    </location>
</feature>
<proteinExistence type="inferred from homology"/>
<feature type="transmembrane region" description="Helical" evidence="10">
    <location>
        <begin position="115"/>
        <end position="132"/>
    </location>
</feature>
<feature type="transmembrane region" description="Helical" evidence="10">
    <location>
        <begin position="312"/>
        <end position="329"/>
    </location>
</feature>
<keyword evidence="5 10" id="KW-0808">Transferase</keyword>
<evidence type="ECO:0000256" key="6">
    <source>
        <dbReference type="ARBA" id="ARBA00022692"/>
    </source>
</evidence>
<feature type="transmembrane region" description="Helical" evidence="10">
    <location>
        <begin position="139"/>
        <end position="157"/>
    </location>
</feature>
<feature type="transmembrane region" description="Helical" evidence="10">
    <location>
        <begin position="341"/>
        <end position="358"/>
    </location>
</feature>
<keyword evidence="4 10" id="KW-0328">Glycosyltransferase</keyword>
<comment type="pathway">
    <text evidence="2 10">Protein modification; protein glycosylation.</text>
</comment>
<feature type="transmembrane region" description="Helical" evidence="10">
    <location>
        <begin position="391"/>
        <end position="411"/>
    </location>
</feature>
<comment type="caution">
    <text evidence="13">The sequence shown here is derived from an EMBL/GenBank/DDBJ whole genome shotgun (WGS) entry which is preliminary data.</text>
</comment>
<dbReference type="PANTHER" id="PTHR10050">
    <property type="entry name" value="DOLICHYL-PHOSPHATE-MANNOSE--PROTEIN MANNOSYLTRANSFERASE"/>
    <property type="match status" value="1"/>
</dbReference>
<feature type="transmembrane region" description="Helical" evidence="10">
    <location>
        <begin position="216"/>
        <end position="238"/>
    </location>
</feature>
<evidence type="ECO:0000259" key="12">
    <source>
        <dbReference type="Pfam" id="PF16192"/>
    </source>
</evidence>
<evidence type="ECO:0000259" key="11">
    <source>
        <dbReference type="Pfam" id="PF02366"/>
    </source>
</evidence>
<evidence type="ECO:0000256" key="8">
    <source>
        <dbReference type="ARBA" id="ARBA00023136"/>
    </source>
</evidence>
<dbReference type="GO" id="GO:0005886">
    <property type="term" value="C:plasma membrane"/>
    <property type="evidence" value="ECO:0007669"/>
    <property type="project" value="UniProtKB-SubCell"/>
</dbReference>
<dbReference type="EC" id="2.4.1.-" evidence="10"/>
<comment type="subcellular location">
    <subcellularLocation>
        <location evidence="10">Cell membrane</location>
    </subcellularLocation>
    <subcellularLocation>
        <location evidence="1">Endomembrane system</location>
        <topology evidence="1">Multi-pass membrane protein</topology>
    </subcellularLocation>
</comment>
<keyword evidence="10" id="KW-1003">Cell membrane</keyword>
<dbReference type="InterPro" id="IPR032421">
    <property type="entry name" value="PMT_4TMC"/>
</dbReference>
<dbReference type="Pfam" id="PF02366">
    <property type="entry name" value="PMT"/>
    <property type="match status" value="1"/>
</dbReference>
<feature type="transmembrane region" description="Helical" evidence="10">
    <location>
        <begin position="6"/>
        <end position="24"/>
    </location>
</feature>
<dbReference type="STRING" id="1802695.A3A13_03820"/>
<dbReference type="GO" id="GO:0012505">
    <property type="term" value="C:endomembrane system"/>
    <property type="evidence" value="ECO:0007669"/>
    <property type="project" value="UniProtKB-SubCell"/>
</dbReference>
<keyword evidence="8 10" id="KW-0472">Membrane</keyword>
<feature type="domain" description="ArnT-like N-terminal" evidence="11">
    <location>
        <begin position="9"/>
        <end position="236"/>
    </location>
</feature>
<sequence length="430" mass="49299">MTNKTAVLIILALSIITHFAFFGYPNETVFDEVHFGKFVSGYYTGEYYFDIHPPLGKLMIAGFAKLFDFKPEFSFTEIGKEFPDNKYLVLRFLPALAGLLLPLIVYLLILELGMSRIAAFTGGLLIVFENALLTQSRFILLDSFLFLFGFASLLLYFKKRYLLMAVFGGLAVSIKWVGLSFIALPILIEVYTLWFPARDGSAFGRKGRSFVNFSKFTSYFIISAAVYFLAFALHFTFLPNPGSGDAFMKPDFRKNNMVKNIWDLNIEMYKSNQRLTATHPYSSQWYTWPLMIRPIYYWVKDSARIYLFGNPVIWWASMIAVAISIKYLVLSIKKRAPDKVLAILLGGYFLNLLPFIGVKRVMFLYHYLTALIFAIMMLCYLVDKSKNSRKIFAGTVIAAIAAFIFFAPLSYGLPLSQKTYEARVWFASWR</sequence>
<evidence type="ECO:0000256" key="3">
    <source>
        <dbReference type="ARBA" id="ARBA00007222"/>
    </source>
</evidence>
<dbReference type="InterPro" id="IPR003342">
    <property type="entry name" value="ArnT-like_N"/>
</dbReference>
<evidence type="ECO:0000256" key="1">
    <source>
        <dbReference type="ARBA" id="ARBA00004127"/>
    </source>
</evidence>
<dbReference type="AlphaFoldDB" id="A0A1F8GFW1"/>
<evidence type="ECO:0000256" key="5">
    <source>
        <dbReference type="ARBA" id="ARBA00022679"/>
    </source>
</evidence>
<organism evidence="13 14">
    <name type="scientific">Candidatus Yanofskybacteria bacterium RIFCSPLOWO2_01_FULL_43_22</name>
    <dbReference type="NCBI Taxonomy" id="1802695"/>
    <lineage>
        <taxon>Bacteria</taxon>
        <taxon>Candidatus Yanofskyibacteriota</taxon>
    </lineage>
</organism>
<protein>
    <recommendedName>
        <fullName evidence="9 10">Polyprenol-phosphate-mannose--protein mannosyltransferase</fullName>
        <ecNumber evidence="10">2.4.1.-</ecNumber>
    </recommendedName>
</protein>
<dbReference type="Proteomes" id="UP000178911">
    <property type="component" value="Unassembled WGS sequence"/>
</dbReference>
<feature type="domain" description="Protein O-mannosyl-transferase C-terminal four TM" evidence="12">
    <location>
        <begin position="258"/>
        <end position="429"/>
    </location>
</feature>
<evidence type="ECO:0000256" key="9">
    <source>
        <dbReference type="ARBA" id="ARBA00093617"/>
    </source>
</evidence>
<feature type="transmembrane region" description="Helical" evidence="10">
    <location>
        <begin position="177"/>
        <end position="195"/>
    </location>
</feature>
<gene>
    <name evidence="13" type="ORF">A3A13_03820</name>
</gene>
<keyword evidence="6 10" id="KW-0812">Transmembrane</keyword>
<dbReference type="EMBL" id="MGKJ01000013">
    <property type="protein sequence ID" value="OGN24277.1"/>
    <property type="molecule type" value="Genomic_DNA"/>
</dbReference>
<accession>A0A1F8GFW1</accession>
<feature type="transmembrane region" description="Helical" evidence="10">
    <location>
        <begin position="364"/>
        <end position="382"/>
    </location>
</feature>
<dbReference type="UniPathway" id="UPA00378"/>
<comment type="similarity">
    <text evidence="3 10">Belongs to the glycosyltransferase 39 family.</text>
</comment>
<evidence type="ECO:0000256" key="2">
    <source>
        <dbReference type="ARBA" id="ARBA00004922"/>
    </source>
</evidence>
<evidence type="ECO:0000256" key="10">
    <source>
        <dbReference type="RuleBase" id="RU367007"/>
    </source>
</evidence>
<evidence type="ECO:0000256" key="4">
    <source>
        <dbReference type="ARBA" id="ARBA00022676"/>
    </source>
</evidence>
<name>A0A1F8GFW1_9BACT</name>
<dbReference type="GO" id="GO:0004169">
    <property type="term" value="F:dolichyl-phosphate-mannose-protein mannosyltransferase activity"/>
    <property type="evidence" value="ECO:0007669"/>
    <property type="project" value="UniProtKB-UniRule"/>
</dbReference>
<evidence type="ECO:0000313" key="14">
    <source>
        <dbReference type="Proteomes" id="UP000178911"/>
    </source>
</evidence>
<evidence type="ECO:0000256" key="7">
    <source>
        <dbReference type="ARBA" id="ARBA00022989"/>
    </source>
</evidence>
<dbReference type="InterPro" id="IPR027005">
    <property type="entry name" value="PMT-like"/>
</dbReference>
<keyword evidence="7 10" id="KW-1133">Transmembrane helix</keyword>
<evidence type="ECO:0000313" key="13">
    <source>
        <dbReference type="EMBL" id="OGN24277.1"/>
    </source>
</evidence>